<evidence type="ECO:0000313" key="2">
    <source>
        <dbReference type="Proteomes" id="UP000281553"/>
    </source>
</evidence>
<proteinExistence type="predicted"/>
<evidence type="ECO:0000313" key="1">
    <source>
        <dbReference type="EMBL" id="VDN09770.1"/>
    </source>
</evidence>
<sequence length="213" mass="23830">MTATSNEMEGWPYMGEEWTMEDDILQAKRIADLLSDLQWGGDDSVDTKSATNVLLSQVWSDELKRGEGAWPPLRRKQEMHLQLLSFLRVACPQAWLVGSMDTTKGEFYQIIHTEPGDAPVANVPGPWPPVGGKALPRRFAFHGMDMLILTGREMGSKEGGSERQQRFRSYEAKLQSAFKEFIHGNALDPKCLAAKGGLSGIFLFCCELQQRIP</sequence>
<gene>
    <name evidence="1" type="ORF">DILT_LOCUS5601</name>
</gene>
<organism evidence="1 2">
    <name type="scientific">Dibothriocephalus latus</name>
    <name type="common">Fish tapeworm</name>
    <name type="synonym">Diphyllobothrium latum</name>
    <dbReference type="NCBI Taxonomy" id="60516"/>
    <lineage>
        <taxon>Eukaryota</taxon>
        <taxon>Metazoa</taxon>
        <taxon>Spiralia</taxon>
        <taxon>Lophotrochozoa</taxon>
        <taxon>Platyhelminthes</taxon>
        <taxon>Cestoda</taxon>
        <taxon>Eucestoda</taxon>
        <taxon>Diphyllobothriidea</taxon>
        <taxon>Diphyllobothriidae</taxon>
        <taxon>Dibothriocephalus</taxon>
    </lineage>
</organism>
<dbReference type="Proteomes" id="UP000281553">
    <property type="component" value="Unassembled WGS sequence"/>
</dbReference>
<dbReference type="OrthoDB" id="6278013at2759"/>
<keyword evidence="2" id="KW-1185">Reference proteome</keyword>
<dbReference type="EMBL" id="UYRU01047748">
    <property type="protein sequence ID" value="VDN09770.1"/>
    <property type="molecule type" value="Genomic_DNA"/>
</dbReference>
<accession>A0A3P7L8I0</accession>
<dbReference type="AlphaFoldDB" id="A0A3P7L8I0"/>
<reference evidence="1 2" key="1">
    <citation type="submission" date="2018-11" db="EMBL/GenBank/DDBJ databases">
        <authorList>
            <consortium name="Pathogen Informatics"/>
        </authorList>
    </citation>
    <scope>NUCLEOTIDE SEQUENCE [LARGE SCALE GENOMIC DNA]</scope>
</reference>
<protein>
    <submittedName>
        <fullName evidence="1">Uncharacterized protein</fullName>
    </submittedName>
</protein>
<name>A0A3P7L8I0_DIBLA</name>